<evidence type="ECO:0000313" key="1">
    <source>
        <dbReference type="EMBL" id="CAE0125323.1"/>
    </source>
</evidence>
<gene>
    <name evidence="1" type="ORF">PSIN1315_LOCUS515</name>
</gene>
<proteinExistence type="predicted"/>
<dbReference type="EMBL" id="HBHY01000804">
    <property type="protein sequence ID" value="CAE0125323.1"/>
    <property type="molecule type" value="Transcribed_RNA"/>
</dbReference>
<name>A0A7S3B6Y6_9VIRI</name>
<sequence length="96" mass="9957">MAPAVRAGGALPGGDVKRAAWNAAVGLTPGGQRFHAAPFDGSGMQEAPTTVLDMQFADAHTGIVYTPPNYSDHVAVSLLLEWGEDDAWRGPRAGSP</sequence>
<dbReference type="AlphaFoldDB" id="A0A7S3B6Y6"/>
<reference evidence="1" key="1">
    <citation type="submission" date="2021-01" db="EMBL/GenBank/DDBJ databases">
        <authorList>
            <person name="Corre E."/>
            <person name="Pelletier E."/>
            <person name="Niang G."/>
            <person name="Scheremetjew M."/>
            <person name="Finn R."/>
            <person name="Kale V."/>
            <person name="Holt S."/>
            <person name="Cochrane G."/>
            <person name="Meng A."/>
            <person name="Brown T."/>
            <person name="Cohen L."/>
        </authorList>
    </citation>
    <scope>NUCLEOTIDE SEQUENCE</scope>
    <source>
        <strain evidence="1">RCC927</strain>
    </source>
</reference>
<organism evidence="1">
    <name type="scientific">Prasinoderma singulare</name>
    <dbReference type="NCBI Taxonomy" id="676789"/>
    <lineage>
        <taxon>Eukaryota</taxon>
        <taxon>Viridiplantae</taxon>
        <taxon>Prasinodermophyta</taxon>
        <taxon>Prasinodermophyceae</taxon>
        <taxon>Prasinodermales</taxon>
        <taxon>Prasinodermaceae</taxon>
        <taxon>Prasinoderma</taxon>
    </lineage>
</organism>
<protein>
    <submittedName>
        <fullName evidence="1">Uncharacterized protein</fullName>
    </submittedName>
</protein>
<accession>A0A7S3B6Y6</accession>